<evidence type="ECO:0000259" key="1">
    <source>
        <dbReference type="PROSITE" id="PS50878"/>
    </source>
</evidence>
<proteinExistence type="predicted"/>
<dbReference type="InterPro" id="IPR043502">
    <property type="entry name" value="DNA/RNA_pol_sf"/>
</dbReference>
<sequence length="489" mass="56951">MTWLQHLGVIDAWRLHHPHDQVFSSPKAKHRLDYIFADTSLVQEAYLKSSYLECPDPTDHLCHSVTLLPSGLARSRSSWKLPKELLVIPEVQNVIREEARALLVQLDNATNIGVLWAGWKKRTRRFLQQYHARHVAQRTRVRDTAEAVWCRAQVAHLTHRISHEQLHLAKAQYESIIDEWRQHQNDLQFDFHASQNEVSTSHFFRPPKRRLYNVPIVEVQQSDGSYTSDPALVHDAFHERWSDIMCERDFRPPSRVIRRRFLRLLKTKLSDVQRDELDQPITSTELAAAIRTMHPNKAPGLDGFSAGFYQLDPPLFGEILRRVFDYQLQRGELLGMQRRSAVSVLFKGGDRRNTGNYRPISLIPVEVKALTRALAYRVNSLLPLLIHPIQNGFVQGRRIHDHVLFLRDLQHKHTLDGEEGYAMFLDFEKAYDRINWDFMFDTLETFNFGPRFLQWLRLLYNHPVAHLVINGTLSQAIFPSRGVKQGDPL</sequence>
<dbReference type="CDD" id="cd01650">
    <property type="entry name" value="RT_nLTR_like"/>
    <property type="match status" value="1"/>
</dbReference>
<evidence type="ECO:0000313" key="3">
    <source>
        <dbReference type="Proteomes" id="UP000469452"/>
    </source>
</evidence>
<dbReference type="PROSITE" id="PS50878">
    <property type="entry name" value="RT_POL"/>
    <property type="match status" value="1"/>
</dbReference>
<organism evidence="2 3">
    <name type="scientific">Aphanomyces astaci</name>
    <name type="common">Crayfish plague agent</name>
    <dbReference type="NCBI Taxonomy" id="112090"/>
    <lineage>
        <taxon>Eukaryota</taxon>
        <taxon>Sar</taxon>
        <taxon>Stramenopiles</taxon>
        <taxon>Oomycota</taxon>
        <taxon>Saprolegniomycetes</taxon>
        <taxon>Saprolegniales</taxon>
        <taxon>Verrucalvaceae</taxon>
        <taxon>Aphanomyces</taxon>
    </lineage>
</organism>
<dbReference type="EMBL" id="VJMI01019550">
    <property type="protein sequence ID" value="KAF0707052.1"/>
    <property type="molecule type" value="Genomic_DNA"/>
</dbReference>
<dbReference type="AlphaFoldDB" id="A0A6A4Z2L0"/>
<name>A0A6A4Z2L0_APHAT</name>
<evidence type="ECO:0000313" key="2">
    <source>
        <dbReference type="EMBL" id="KAF0707052.1"/>
    </source>
</evidence>
<accession>A0A6A4Z2L0</accession>
<feature type="domain" description="Reverse transcriptase" evidence="1">
    <location>
        <begin position="330"/>
        <end position="489"/>
    </location>
</feature>
<protein>
    <recommendedName>
        <fullName evidence="1">Reverse transcriptase domain-containing protein</fullName>
    </recommendedName>
</protein>
<dbReference type="InterPro" id="IPR000477">
    <property type="entry name" value="RT_dom"/>
</dbReference>
<comment type="caution">
    <text evidence="2">The sequence shown here is derived from an EMBL/GenBank/DDBJ whole genome shotgun (WGS) entry which is preliminary data.</text>
</comment>
<dbReference type="VEuPathDB" id="FungiDB:H257_05682"/>
<dbReference type="Proteomes" id="UP000469452">
    <property type="component" value="Unassembled WGS sequence"/>
</dbReference>
<reference evidence="2 3" key="1">
    <citation type="submission" date="2019-06" db="EMBL/GenBank/DDBJ databases">
        <title>Genomics analysis of Aphanomyces spp. identifies a new class of oomycete effector associated with host adaptation.</title>
        <authorList>
            <person name="Gaulin E."/>
        </authorList>
    </citation>
    <scope>NUCLEOTIDE SEQUENCE [LARGE SCALE GENOMIC DNA]</scope>
    <source>
        <strain evidence="2 3">E</strain>
    </source>
</reference>
<gene>
    <name evidence="2" type="ORF">AaE_013794</name>
</gene>
<dbReference type="SUPFAM" id="SSF56672">
    <property type="entry name" value="DNA/RNA polymerases"/>
    <property type="match status" value="1"/>
</dbReference>
<dbReference type="PANTHER" id="PTHR19446">
    <property type="entry name" value="REVERSE TRANSCRIPTASES"/>
    <property type="match status" value="1"/>
</dbReference>
<dbReference type="Pfam" id="PF00078">
    <property type="entry name" value="RVT_1"/>
    <property type="match status" value="1"/>
</dbReference>